<accession>K9VKG4</accession>
<dbReference type="STRING" id="179408.Osc7112_3660"/>
<dbReference type="Proteomes" id="UP000010478">
    <property type="component" value="Chromosome"/>
</dbReference>
<dbReference type="HOGENOM" id="CLU_2845585_0_0_3"/>
<evidence type="ECO:0000313" key="1">
    <source>
        <dbReference type="EMBL" id="AFZ08014.1"/>
    </source>
</evidence>
<evidence type="ECO:0000313" key="2">
    <source>
        <dbReference type="Proteomes" id="UP000010478"/>
    </source>
</evidence>
<keyword evidence="2" id="KW-1185">Reference proteome</keyword>
<reference evidence="1 2" key="1">
    <citation type="submission" date="2012-05" db="EMBL/GenBank/DDBJ databases">
        <title>Finished chromosome of genome of Oscillatoria sp. PCC 7112.</title>
        <authorList>
            <consortium name="US DOE Joint Genome Institute"/>
            <person name="Gugger M."/>
            <person name="Coursin T."/>
            <person name="Rippka R."/>
            <person name="Tandeau De Marsac N."/>
            <person name="Huntemann M."/>
            <person name="Wei C.-L."/>
            <person name="Han J."/>
            <person name="Detter J.C."/>
            <person name="Han C."/>
            <person name="Tapia R."/>
            <person name="Davenport K."/>
            <person name="Daligault H."/>
            <person name="Erkkila T."/>
            <person name="Gu W."/>
            <person name="Munk A.C.C."/>
            <person name="Teshima H."/>
            <person name="Xu Y."/>
            <person name="Chain P."/>
            <person name="Chen A."/>
            <person name="Krypides N."/>
            <person name="Mavromatis K."/>
            <person name="Markowitz V."/>
            <person name="Szeto E."/>
            <person name="Ivanova N."/>
            <person name="Mikhailova N."/>
            <person name="Ovchinnikova G."/>
            <person name="Pagani I."/>
            <person name="Pati A."/>
            <person name="Goodwin L."/>
            <person name="Peters L."/>
            <person name="Pitluck S."/>
            <person name="Woyke T."/>
            <person name="Kerfeld C."/>
        </authorList>
    </citation>
    <scope>NUCLEOTIDE SEQUENCE [LARGE SCALE GENOMIC DNA]</scope>
    <source>
        <strain evidence="1 2">PCC 7112</strain>
    </source>
</reference>
<sequence>MYLLTTYAYRKNPVTVPKLMAETPYFFHHSGPLASLLLIFGEVCAWERQSCADFYLYPVNFDLDF</sequence>
<gene>
    <name evidence="1" type="ORF">Osc7112_3660</name>
</gene>
<dbReference type="KEGG" id="oni:Osc7112_3660"/>
<name>K9VKG4_9CYAN</name>
<proteinExistence type="predicted"/>
<dbReference type="AlphaFoldDB" id="K9VKG4"/>
<dbReference type="EMBL" id="CP003614">
    <property type="protein sequence ID" value="AFZ08014.1"/>
    <property type="molecule type" value="Genomic_DNA"/>
</dbReference>
<organism evidence="1 2">
    <name type="scientific">Phormidium nigroviride PCC 7112</name>
    <dbReference type="NCBI Taxonomy" id="179408"/>
    <lineage>
        <taxon>Bacteria</taxon>
        <taxon>Bacillati</taxon>
        <taxon>Cyanobacteriota</taxon>
        <taxon>Cyanophyceae</taxon>
        <taxon>Oscillatoriophycideae</taxon>
        <taxon>Oscillatoriales</taxon>
        <taxon>Oscillatoriaceae</taxon>
        <taxon>Phormidium</taxon>
    </lineage>
</organism>
<protein>
    <submittedName>
        <fullName evidence="1">Uncharacterized protein</fullName>
    </submittedName>
</protein>